<evidence type="ECO:0000256" key="2">
    <source>
        <dbReference type="ARBA" id="ARBA00022729"/>
    </source>
</evidence>
<dbReference type="PROSITE" id="PS51257">
    <property type="entry name" value="PROKAR_LIPOPROTEIN"/>
    <property type="match status" value="1"/>
</dbReference>
<evidence type="ECO:0000259" key="3">
    <source>
        <dbReference type="Pfam" id="PF09375"/>
    </source>
</evidence>
<reference evidence="5" key="1">
    <citation type="journal article" date="2019" name="Int. J. Syst. Evol. Microbiol.">
        <title>The Global Catalogue of Microorganisms (GCM) 10K type strain sequencing project: providing services to taxonomists for standard genome sequencing and annotation.</title>
        <authorList>
            <consortium name="The Broad Institute Genomics Platform"/>
            <consortium name="The Broad Institute Genome Sequencing Center for Infectious Disease"/>
            <person name="Wu L."/>
            <person name="Ma J."/>
        </authorList>
    </citation>
    <scope>NUCLEOTIDE SEQUENCE [LARGE SCALE GENOMIC DNA]</scope>
    <source>
        <strain evidence="5">JCM 17923</strain>
    </source>
</reference>
<sequence>MKKSLVFSLLVMLAAWGVIGCKKDDEGTKPVAGGPDRQALLVQLADSVVKPGYLRFSEKLSVLKSKTTAFTAAPTPATLLEARQAWLAAYVEWQKVELFEFGPAENVGLRNSFNIYPTDAAGIRQNISSGSYNFEVATAIAQQGFPALDYLLNGLASDDAAIAQQFASSANHRRYLTEVVARMDQKFGTVYGQWTGAYRNTFVNSTGTDASSSLSRVVNAYVLYFERYLRAGKVGIPAGVMGGVSGTTYPDKIEAYYYRGTLPLQLAQTAHSATQQFFSGRSGRPSFKAYLDALGAKDSQTKQSLSEIISTQYGASYQQLSALGPNLYGTLQTRPADAVRSYDEMQKVVRLLKIDMTSAMGITLTYVDNDGD</sequence>
<dbReference type="Proteomes" id="UP001501153">
    <property type="component" value="Unassembled WGS sequence"/>
</dbReference>
<dbReference type="InterPro" id="IPR018976">
    <property type="entry name" value="Imelysin-like"/>
</dbReference>
<dbReference type="Pfam" id="PF09375">
    <property type="entry name" value="Peptidase_M75"/>
    <property type="match status" value="1"/>
</dbReference>
<keyword evidence="5" id="KW-1185">Reference proteome</keyword>
<proteinExistence type="predicted"/>
<organism evidence="4 5">
    <name type="scientific">Hymenobacter saemangeumensis</name>
    <dbReference type="NCBI Taxonomy" id="1084522"/>
    <lineage>
        <taxon>Bacteria</taxon>
        <taxon>Pseudomonadati</taxon>
        <taxon>Bacteroidota</taxon>
        <taxon>Cytophagia</taxon>
        <taxon>Cytophagales</taxon>
        <taxon>Hymenobacteraceae</taxon>
        <taxon>Hymenobacter</taxon>
    </lineage>
</organism>
<evidence type="ECO:0000313" key="5">
    <source>
        <dbReference type="Proteomes" id="UP001501153"/>
    </source>
</evidence>
<evidence type="ECO:0000313" key="4">
    <source>
        <dbReference type="EMBL" id="GAA4346190.1"/>
    </source>
</evidence>
<protein>
    <submittedName>
        <fullName evidence="4">Imelysin family protein</fullName>
    </submittedName>
</protein>
<gene>
    <name evidence="4" type="ORF">GCM10023185_00430</name>
</gene>
<dbReference type="RefSeq" id="WP_345232689.1">
    <property type="nucleotide sequence ID" value="NZ_BAABGZ010000003.1"/>
</dbReference>
<evidence type="ECO:0000256" key="1">
    <source>
        <dbReference type="ARBA" id="ARBA00004196"/>
    </source>
</evidence>
<dbReference type="Gene3D" id="1.20.1420.20">
    <property type="entry name" value="M75 peptidase, HXXE motif"/>
    <property type="match status" value="1"/>
</dbReference>
<accession>A0ABP8HWN6</accession>
<comment type="subcellular location">
    <subcellularLocation>
        <location evidence="1">Cell envelope</location>
    </subcellularLocation>
</comment>
<comment type="caution">
    <text evidence="4">The sequence shown here is derived from an EMBL/GenBank/DDBJ whole genome shotgun (WGS) entry which is preliminary data.</text>
</comment>
<dbReference type="EMBL" id="BAABGZ010000003">
    <property type="protein sequence ID" value="GAA4346190.1"/>
    <property type="molecule type" value="Genomic_DNA"/>
</dbReference>
<dbReference type="InterPro" id="IPR034984">
    <property type="entry name" value="Imelysin-like_IPPA"/>
</dbReference>
<dbReference type="CDD" id="cd14659">
    <property type="entry name" value="Imelysin-like_IPPA"/>
    <property type="match status" value="1"/>
</dbReference>
<dbReference type="InterPro" id="IPR038352">
    <property type="entry name" value="Imelysin_sf"/>
</dbReference>
<name>A0ABP8HWN6_9BACT</name>
<feature type="domain" description="Imelysin-like" evidence="3">
    <location>
        <begin position="51"/>
        <end position="310"/>
    </location>
</feature>
<keyword evidence="2" id="KW-0732">Signal</keyword>